<evidence type="ECO:0000259" key="2">
    <source>
        <dbReference type="Pfam" id="PF25074"/>
    </source>
</evidence>
<dbReference type="Pfam" id="PF25074">
    <property type="entry name" value="DUF7798"/>
    <property type="match status" value="1"/>
</dbReference>
<sequence>MEEEKKPLKAATEPPNKQVQEIEEESRVNEEPPSKSSGGGGGGGGGGGWGGWGFSAFSVLSDLQKAAEEISRNAAAAAQTAAKSIVDLKNEDEHVEPSKEKEVEASAAESESEDENDKLRKSALDKLEKASEDSVFGQGLKVLDTSVENIASGAWKALGSALRGGSDFVHKLENSAANIADTIQHQGIPAAAGSVAPSLLERGKALTTKGMEVLELVGRETMDLLITETGIEVEKTSNESEPHAEDQLEDDEVTFDRCFYIYGGPEQLEELEALSNHYTLLYNRRKGKLSQDQKSVYDGKLKQVQQIFSLSNEIEGNSLKSEKGKKLEVGEEGNDEMKSLYDSSVSKAAEMAAGYGSSVAELPVPEIMQRTVDRLESLHSEGVHRLSEMCYFAVSHLLILGKSIITNANKVDDDEEEEEDVVKIQWPEDSVEKAEIIRLKALSMTGYVDALSKSFITGLSDVSKAYQAAMSAAPADSQKIPPQTSVQDKANAFSEHLRTDQTTAFCKIQDGLQYLSYLVLSTSMPSA</sequence>
<reference evidence="3 4" key="1">
    <citation type="submission" date="2024-03" db="EMBL/GenBank/DDBJ databases">
        <authorList>
            <person name="Gkanogiannis A."/>
            <person name="Becerra Lopez-Lavalle L."/>
        </authorList>
    </citation>
    <scope>NUCLEOTIDE SEQUENCE [LARGE SCALE GENOMIC DNA]</scope>
</reference>
<dbReference type="PANTHER" id="PTHR36011">
    <property type="entry name" value="BAT2 DOMAIN PROTEIN"/>
    <property type="match status" value="1"/>
</dbReference>
<dbReference type="PANTHER" id="PTHR36011:SF1">
    <property type="entry name" value="BAT2 DOMAIN PROTEIN"/>
    <property type="match status" value="1"/>
</dbReference>
<feature type="region of interest" description="Disordered" evidence="1">
    <location>
        <begin position="1"/>
        <end position="51"/>
    </location>
</feature>
<gene>
    <name evidence="3" type="ORF">CITCOLO1_LOCUS7662</name>
</gene>
<name>A0ABP0Y9M3_9ROSI</name>
<feature type="compositionally biased region" description="Gly residues" evidence="1">
    <location>
        <begin position="37"/>
        <end position="51"/>
    </location>
</feature>
<feature type="region of interest" description="Disordered" evidence="1">
    <location>
        <begin position="87"/>
        <end position="120"/>
    </location>
</feature>
<keyword evidence="4" id="KW-1185">Reference proteome</keyword>
<dbReference type="EMBL" id="OZ021736">
    <property type="protein sequence ID" value="CAK9315831.1"/>
    <property type="molecule type" value="Genomic_DNA"/>
</dbReference>
<dbReference type="InterPro" id="IPR056700">
    <property type="entry name" value="DUF7798"/>
</dbReference>
<protein>
    <recommendedName>
        <fullName evidence="2">DUF7798 domain-containing protein</fullName>
    </recommendedName>
</protein>
<evidence type="ECO:0000313" key="4">
    <source>
        <dbReference type="Proteomes" id="UP001642487"/>
    </source>
</evidence>
<evidence type="ECO:0000313" key="3">
    <source>
        <dbReference type="EMBL" id="CAK9315831.1"/>
    </source>
</evidence>
<feature type="domain" description="DUF7798" evidence="2">
    <location>
        <begin position="253"/>
        <end position="524"/>
    </location>
</feature>
<feature type="compositionally biased region" description="Basic and acidic residues" evidence="1">
    <location>
        <begin position="87"/>
        <end position="104"/>
    </location>
</feature>
<evidence type="ECO:0000256" key="1">
    <source>
        <dbReference type="SAM" id="MobiDB-lite"/>
    </source>
</evidence>
<accession>A0ABP0Y9M3</accession>
<dbReference type="Proteomes" id="UP001642487">
    <property type="component" value="Chromosome 2"/>
</dbReference>
<organism evidence="3 4">
    <name type="scientific">Citrullus colocynthis</name>
    <name type="common">colocynth</name>
    <dbReference type="NCBI Taxonomy" id="252529"/>
    <lineage>
        <taxon>Eukaryota</taxon>
        <taxon>Viridiplantae</taxon>
        <taxon>Streptophyta</taxon>
        <taxon>Embryophyta</taxon>
        <taxon>Tracheophyta</taxon>
        <taxon>Spermatophyta</taxon>
        <taxon>Magnoliopsida</taxon>
        <taxon>eudicotyledons</taxon>
        <taxon>Gunneridae</taxon>
        <taxon>Pentapetalae</taxon>
        <taxon>rosids</taxon>
        <taxon>fabids</taxon>
        <taxon>Cucurbitales</taxon>
        <taxon>Cucurbitaceae</taxon>
        <taxon>Benincaseae</taxon>
        <taxon>Citrullus</taxon>
    </lineage>
</organism>
<proteinExistence type="predicted"/>